<feature type="domain" description="DUF7687" evidence="1">
    <location>
        <begin position="84"/>
        <end position="240"/>
    </location>
</feature>
<dbReference type="REBASE" id="78848">
    <property type="entry name" value="MspSW1ORF19595P"/>
</dbReference>
<dbReference type="InterPro" id="IPR056104">
    <property type="entry name" value="DUF7687"/>
</dbReference>
<dbReference type="EMBL" id="CP007152">
    <property type="protein sequence ID" value="AHI33379.1"/>
    <property type="molecule type" value="Genomic_DNA"/>
</dbReference>
<dbReference type="AlphaFoldDB" id="W5YWY0"/>
<accession>W5YWY0</accession>
<evidence type="ECO:0000313" key="2">
    <source>
        <dbReference type="EMBL" id="AHI33379.1"/>
    </source>
</evidence>
<proteinExistence type="predicted"/>
<evidence type="ECO:0000259" key="1">
    <source>
        <dbReference type="Pfam" id="PF24736"/>
    </source>
</evidence>
<gene>
    <name evidence="2" type="ORF">AU15_19590</name>
</gene>
<dbReference type="HOGENOM" id="CLU_1150795_0_0_6"/>
<dbReference type="KEGG" id="msr:AU15_19590"/>
<dbReference type="Proteomes" id="UP000035081">
    <property type="component" value="Chromosome"/>
</dbReference>
<reference evidence="2 3" key="1">
    <citation type="journal article" date="2014" name="Genome Announc.">
        <title>Draft Genome Sequences of Marinobacter similis A3d10T and Marinobacter salarius R9SW1T.</title>
        <authorList>
            <person name="Ivanova E.P."/>
            <person name="Ng H.J."/>
            <person name="Webb H.K."/>
            <person name="Feng G."/>
            <person name="Oshima K."/>
            <person name="Hattori M."/>
            <person name="Ohkuma M."/>
            <person name="Sergeev A.F."/>
            <person name="Mikhailov V.V."/>
            <person name="Crawford R.J."/>
            <person name="Sawabe T."/>
        </authorList>
    </citation>
    <scope>NUCLEOTIDE SEQUENCE [LARGE SCALE GENOMIC DNA]</scope>
    <source>
        <strain evidence="3">A3d10 and R9SW1</strain>
    </source>
</reference>
<protein>
    <recommendedName>
        <fullName evidence="1">DUF7687 domain-containing protein</fullName>
    </recommendedName>
</protein>
<name>W5YWY0_9GAMM</name>
<dbReference type="Pfam" id="PF24736">
    <property type="entry name" value="DUF7687"/>
    <property type="match status" value="1"/>
</dbReference>
<evidence type="ECO:0000313" key="3">
    <source>
        <dbReference type="Proteomes" id="UP000035081"/>
    </source>
</evidence>
<organism evidence="2 3">
    <name type="scientific">Marinobacter salarius</name>
    <dbReference type="NCBI Taxonomy" id="1420917"/>
    <lineage>
        <taxon>Bacteria</taxon>
        <taxon>Pseudomonadati</taxon>
        <taxon>Pseudomonadota</taxon>
        <taxon>Gammaproteobacteria</taxon>
        <taxon>Pseudomonadales</taxon>
        <taxon>Marinobacteraceae</taxon>
        <taxon>Marinobacter</taxon>
    </lineage>
</organism>
<sequence length="241" mass="27534">MKGIDKWLALGWRHPMWDVHRFYLSLAKKKKYQKEWLEELRAEKRIALPDGSELPIDQKTVDLFFDYYGDRNKLFEEALALLRTEEEALEYCAKNNISVLKTATKSQDHHQSSKSMIAAVTHTASQVCAAKGLALEPDPQARCVWCNDHDLHVSARNLDGAIPGLANPSVVWEIKEYWGKTGGGSKMSDAVYECHLVGLELREFESRGGKNITHIVFIDGKHQWATRKSDLRRLIDLMNQV</sequence>